<dbReference type="AlphaFoldDB" id="V9FBG6"/>
<reference evidence="2 3" key="1">
    <citation type="submission" date="2013-11" db="EMBL/GenBank/DDBJ databases">
        <title>The Genome Sequence of Phytophthora parasitica P1569.</title>
        <authorList>
            <consortium name="The Broad Institute Genomics Platform"/>
            <person name="Russ C."/>
            <person name="Tyler B."/>
            <person name="Panabieres F."/>
            <person name="Shan W."/>
            <person name="Tripathy S."/>
            <person name="Grunwald N."/>
            <person name="Machado M."/>
            <person name="Johnson C.S."/>
            <person name="Arredondo F."/>
            <person name="Hong C."/>
            <person name="Coffey M."/>
            <person name="Young S.K."/>
            <person name="Zeng Q."/>
            <person name="Gargeya S."/>
            <person name="Fitzgerald M."/>
            <person name="Abouelleil A."/>
            <person name="Alvarado L."/>
            <person name="Chapman S.B."/>
            <person name="Gainer-Dewar J."/>
            <person name="Goldberg J."/>
            <person name="Griggs A."/>
            <person name="Gujja S."/>
            <person name="Hansen M."/>
            <person name="Howarth C."/>
            <person name="Imamovic A."/>
            <person name="Ireland A."/>
            <person name="Larimer J."/>
            <person name="McCowan C."/>
            <person name="Murphy C."/>
            <person name="Pearson M."/>
            <person name="Poon T.W."/>
            <person name="Priest M."/>
            <person name="Roberts A."/>
            <person name="Saif S."/>
            <person name="Shea T."/>
            <person name="Sykes S."/>
            <person name="Wortman J."/>
            <person name="Nusbaum C."/>
            <person name="Birren B."/>
        </authorList>
    </citation>
    <scope>NUCLEOTIDE SEQUENCE [LARGE SCALE GENOMIC DNA]</scope>
    <source>
        <strain evidence="2 3">P1569</strain>
    </source>
</reference>
<accession>V9FBG6</accession>
<feature type="region of interest" description="Disordered" evidence="1">
    <location>
        <begin position="216"/>
        <end position="242"/>
    </location>
</feature>
<protein>
    <submittedName>
        <fullName evidence="2">Uncharacterized protein</fullName>
    </submittedName>
</protein>
<dbReference type="OrthoDB" id="98203at2759"/>
<evidence type="ECO:0000256" key="1">
    <source>
        <dbReference type="SAM" id="MobiDB-lite"/>
    </source>
</evidence>
<proteinExistence type="predicted"/>
<gene>
    <name evidence="2" type="ORF">F443_07520</name>
</gene>
<comment type="caution">
    <text evidence="2">The sequence shown here is derived from an EMBL/GenBank/DDBJ whole genome shotgun (WGS) entry which is preliminary data.</text>
</comment>
<dbReference type="Proteomes" id="UP000018721">
    <property type="component" value="Unassembled WGS sequence"/>
</dbReference>
<evidence type="ECO:0000313" key="3">
    <source>
        <dbReference type="Proteomes" id="UP000018721"/>
    </source>
</evidence>
<keyword evidence="3" id="KW-1185">Reference proteome</keyword>
<dbReference type="EMBL" id="ANIZ01001275">
    <property type="protein sequence ID" value="ETI48451.1"/>
    <property type="molecule type" value="Genomic_DNA"/>
</dbReference>
<sequence length="242" mass="26742">MSATTKNMRTHLSSCDAVPSPLGPLMIGETLEYEEEERRASGTQTLITQLNAKVYPRRSREEREALDLKFAATKLGRPSAPSMAKLFLILSTINGLLRMAKALIKAPSVTLGEDGATNVLSRSMSNVIAHDPRPWFVEYLLADLKKDFAPEKRVHSAIRNRTGAGKVEEQVAVAHNPAVAALELNRERQHFEVFMVTQHITTDLGENAVTTEITYRDGNGSANEGDDKNEELTDAEIIEQEV</sequence>
<organism evidence="2 3">
    <name type="scientific">Phytophthora nicotianae P1569</name>
    <dbReference type="NCBI Taxonomy" id="1317065"/>
    <lineage>
        <taxon>Eukaryota</taxon>
        <taxon>Sar</taxon>
        <taxon>Stramenopiles</taxon>
        <taxon>Oomycota</taxon>
        <taxon>Peronosporomycetes</taxon>
        <taxon>Peronosporales</taxon>
        <taxon>Peronosporaceae</taxon>
        <taxon>Phytophthora</taxon>
    </lineage>
</organism>
<evidence type="ECO:0000313" key="2">
    <source>
        <dbReference type="EMBL" id="ETI48451.1"/>
    </source>
</evidence>
<dbReference type="HOGENOM" id="CLU_1149147_0_0_1"/>
<dbReference type="eggNOG" id="ENOG502SYFM">
    <property type="taxonomic scope" value="Eukaryota"/>
</dbReference>
<name>V9FBG6_PHYNI</name>
<feature type="compositionally biased region" description="Acidic residues" evidence="1">
    <location>
        <begin position="227"/>
        <end position="242"/>
    </location>
</feature>